<accession>A0ABS6SHE0</accession>
<evidence type="ECO:0000313" key="2">
    <source>
        <dbReference type="Proteomes" id="UP000722336"/>
    </source>
</evidence>
<dbReference type="Proteomes" id="UP000722336">
    <property type="component" value="Unassembled WGS sequence"/>
</dbReference>
<dbReference type="RefSeq" id="WP_218446091.1">
    <property type="nucleotide sequence ID" value="NZ_JAGSPA010000003.1"/>
</dbReference>
<proteinExistence type="predicted"/>
<sequence length="100" mass="10676">MKRTVRSDWSKAILVCAKCSKKCKGGFGIKGKQSLMKALRGYCGGGKGRKSPMGIIEVKCLGVCPKNAVVVINGCNSDLWNIVPKGTDMDEIAEIVGLTE</sequence>
<keyword evidence="2" id="KW-1185">Reference proteome</keyword>
<comment type="caution">
    <text evidence="1">The sequence shown here is derived from an EMBL/GenBank/DDBJ whole genome shotgun (WGS) entry which is preliminary data.</text>
</comment>
<name>A0ABS6SHE0_9SPHN</name>
<gene>
    <name evidence="1" type="ORF">KCG44_10780</name>
</gene>
<organism evidence="1 2">
    <name type="scientific">Pacificimonas pallii</name>
    <dbReference type="NCBI Taxonomy" id="2827236"/>
    <lineage>
        <taxon>Bacteria</taxon>
        <taxon>Pseudomonadati</taxon>
        <taxon>Pseudomonadota</taxon>
        <taxon>Alphaproteobacteria</taxon>
        <taxon>Sphingomonadales</taxon>
        <taxon>Sphingosinicellaceae</taxon>
        <taxon>Pacificimonas</taxon>
    </lineage>
</organism>
<reference evidence="1 2" key="1">
    <citation type="submission" date="2021-04" db="EMBL/GenBank/DDBJ databases">
        <authorList>
            <person name="Pira H."/>
            <person name="Risdian C."/>
            <person name="Wink J."/>
        </authorList>
    </citation>
    <scope>NUCLEOTIDE SEQUENCE [LARGE SCALE GENOMIC DNA]</scope>
    <source>
        <strain evidence="1 2">WHA3</strain>
    </source>
</reference>
<dbReference type="EMBL" id="JAGSPA010000003">
    <property type="protein sequence ID" value="MBV7257267.1"/>
    <property type="molecule type" value="Genomic_DNA"/>
</dbReference>
<evidence type="ECO:0000313" key="1">
    <source>
        <dbReference type="EMBL" id="MBV7257267.1"/>
    </source>
</evidence>
<protein>
    <submittedName>
        <fullName evidence="1">(2Fe-2S) ferredoxin domain-containing protein</fullName>
    </submittedName>
</protein>